<dbReference type="Proteomes" id="UP001519460">
    <property type="component" value="Unassembled WGS sequence"/>
</dbReference>
<sequence>MSINSDTIPTTPGRLPSPATLSACRLWCWRLPSLCGGGRVPRRRLMLRRTPDGIGS</sequence>
<dbReference type="AlphaFoldDB" id="A0ABD0LYK1"/>
<reference evidence="1 2" key="1">
    <citation type="journal article" date="2023" name="Sci. Data">
        <title>Genome assembly of the Korean intertidal mud-creeper Batillaria attramentaria.</title>
        <authorList>
            <person name="Patra A.K."/>
            <person name="Ho P.T."/>
            <person name="Jun S."/>
            <person name="Lee S.J."/>
            <person name="Kim Y."/>
            <person name="Won Y.J."/>
        </authorList>
    </citation>
    <scope>NUCLEOTIDE SEQUENCE [LARGE SCALE GENOMIC DNA]</scope>
    <source>
        <strain evidence="1">Wonlab-2016</strain>
    </source>
</reference>
<comment type="caution">
    <text evidence="1">The sequence shown here is derived from an EMBL/GenBank/DDBJ whole genome shotgun (WGS) entry which is preliminary data.</text>
</comment>
<proteinExistence type="predicted"/>
<evidence type="ECO:0000313" key="2">
    <source>
        <dbReference type="Proteomes" id="UP001519460"/>
    </source>
</evidence>
<evidence type="ECO:0000313" key="1">
    <source>
        <dbReference type="EMBL" id="KAK7504551.1"/>
    </source>
</evidence>
<accession>A0ABD0LYK1</accession>
<protein>
    <submittedName>
        <fullName evidence="1">Uncharacterized protein</fullName>
    </submittedName>
</protein>
<feature type="non-terminal residue" evidence="1">
    <location>
        <position position="56"/>
    </location>
</feature>
<dbReference type="EMBL" id="JACVVK020000014">
    <property type="protein sequence ID" value="KAK7504551.1"/>
    <property type="molecule type" value="Genomic_DNA"/>
</dbReference>
<organism evidence="1 2">
    <name type="scientific">Batillaria attramentaria</name>
    <dbReference type="NCBI Taxonomy" id="370345"/>
    <lineage>
        <taxon>Eukaryota</taxon>
        <taxon>Metazoa</taxon>
        <taxon>Spiralia</taxon>
        <taxon>Lophotrochozoa</taxon>
        <taxon>Mollusca</taxon>
        <taxon>Gastropoda</taxon>
        <taxon>Caenogastropoda</taxon>
        <taxon>Sorbeoconcha</taxon>
        <taxon>Cerithioidea</taxon>
        <taxon>Batillariidae</taxon>
        <taxon>Batillaria</taxon>
    </lineage>
</organism>
<name>A0ABD0LYK1_9CAEN</name>
<gene>
    <name evidence="1" type="ORF">BaRGS_00004037</name>
</gene>
<keyword evidence="2" id="KW-1185">Reference proteome</keyword>